<dbReference type="AlphaFoldDB" id="A0A1G7RHI2"/>
<dbReference type="Gene3D" id="3.40.30.10">
    <property type="entry name" value="Glutaredoxin"/>
    <property type="match status" value="1"/>
</dbReference>
<evidence type="ECO:0000259" key="1">
    <source>
        <dbReference type="Pfam" id="PF13462"/>
    </source>
</evidence>
<evidence type="ECO:0000313" key="3">
    <source>
        <dbReference type="Proteomes" id="UP000198748"/>
    </source>
</evidence>
<dbReference type="Pfam" id="PF13462">
    <property type="entry name" value="Thioredoxin_4"/>
    <property type="match status" value="1"/>
</dbReference>
<keyword evidence="3" id="KW-1185">Reference proteome</keyword>
<dbReference type="InterPro" id="IPR036249">
    <property type="entry name" value="Thioredoxin-like_sf"/>
</dbReference>
<feature type="domain" description="Thioredoxin-like fold" evidence="1">
    <location>
        <begin position="182"/>
        <end position="332"/>
    </location>
</feature>
<dbReference type="SUPFAM" id="SSF52833">
    <property type="entry name" value="Thioredoxin-like"/>
    <property type="match status" value="1"/>
</dbReference>
<dbReference type="EMBL" id="FNAN01000015">
    <property type="protein sequence ID" value="SDG10211.1"/>
    <property type="molecule type" value="Genomic_DNA"/>
</dbReference>
<dbReference type="InterPro" id="IPR012336">
    <property type="entry name" value="Thioredoxin-like_fold"/>
</dbReference>
<sequence length="340" mass="38669">MRVQWLISGFVALTGPCIIWASCGRSVDRRVAGEAAGQVIYVDEVDDLIQNSLYEYLFAIFDARSIATNELINSRLLEIEARTRGLTIDSLLSIETARIGKVETKSKYIRDNALHGGVIEEKSPFKVHQPDSEIGKKILDNSYRKFLKVRFIETLRAKYKTKVLLARPQPPAIGLDDVRIYARGNENSKTCITIVSDFDCSACRRAYPEFRKVFERYRDQVRFEAVNLSQNVTWAILLAECAGEQGNFWNAYEALYSENYHRTDRDSLIRILGLNRNECIACLESSRMNSKITTSMAQLHSCGIEVTPTVLIDRRTYYGPLESGAIGRFLDDLLLQKQND</sequence>
<organism evidence="2 3">
    <name type="scientific">Dyadobacter soli</name>
    <dbReference type="NCBI Taxonomy" id="659014"/>
    <lineage>
        <taxon>Bacteria</taxon>
        <taxon>Pseudomonadati</taxon>
        <taxon>Bacteroidota</taxon>
        <taxon>Cytophagia</taxon>
        <taxon>Cytophagales</taxon>
        <taxon>Spirosomataceae</taxon>
        <taxon>Dyadobacter</taxon>
    </lineage>
</organism>
<proteinExistence type="predicted"/>
<accession>A0A1G7RHI2</accession>
<dbReference type="Proteomes" id="UP000198748">
    <property type="component" value="Unassembled WGS sequence"/>
</dbReference>
<keyword evidence="2" id="KW-0413">Isomerase</keyword>
<dbReference type="GO" id="GO:0016853">
    <property type="term" value="F:isomerase activity"/>
    <property type="evidence" value="ECO:0007669"/>
    <property type="project" value="UniProtKB-KW"/>
</dbReference>
<dbReference type="PROSITE" id="PS51257">
    <property type="entry name" value="PROKAR_LIPOPROTEIN"/>
    <property type="match status" value="1"/>
</dbReference>
<evidence type="ECO:0000313" key="2">
    <source>
        <dbReference type="EMBL" id="SDG10211.1"/>
    </source>
</evidence>
<dbReference type="OrthoDB" id="117402at2"/>
<reference evidence="3" key="1">
    <citation type="submission" date="2016-10" db="EMBL/GenBank/DDBJ databases">
        <authorList>
            <person name="Varghese N."/>
            <person name="Submissions S."/>
        </authorList>
    </citation>
    <scope>NUCLEOTIDE SEQUENCE [LARGE SCALE GENOMIC DNA]</scope>
    <source>
        <strain evidence="3">DSM 25329</strain>
    </source>
</reference>
<protein>
    <submittedName>
        <fullName evidence="2">Protein-disulfide isomerase</fullName>
    </submittedName>
</protein>
<gene>
    <name evidence="2" type="ORF">SAMN04487996_11553</name>
</gene>
<dbReference type="STRING" id="659014.SAMN04487996_11553"/>
<name>A0A1G7RHI2_9BACT</name>